<dbReference type="RefSeq" id="WP_049221114.1">
    <property type="nucleotide sequence ID" value="NZ_CABGUH010000004.1"/>
</dbReference>
<accession>A0A553SCZ3</accession>
<dbReference type="EMBL" id="PDXQ01000001">
    <property type="protein sequence ID" value="TRZ34859.1"/>
    <property type="molecule type" value="Genomic_DNA"/>
</dbReference>
<dbReference type="Pfam" id="PF08282">
    <property type="entry name" value="Hydrolase_3"/>
    <property type="match status" value="1"/>
</dbReference>
<dbReference type="Gene3D" id="3.40.50.1000">
    <property type="entry name" value="HAD superfamily/HAD-like"/>
    <property type="match status" value="1"/>
</dbReference>
<dbReference type="GO" id="GO:0005829">
    <property type="term" value="C:cytosol"/>
    <property type="evidence" value="ECO:0007669"/>
    <property type="project" value="TreeGrafter"/>
</dbReference>
<dbReference type="PANTHER" id="PTHR10000">
    <property type="entry name" value="PHOSPHOSERINE PHOSPHATASE"/>
    <property type="match status" value="1"/>
</dbReference>
<dbReference type="GO" id="GO:0000287">
    <property type="term" value="F:magnesium ion binding"/>
    <property type="evidence" value="ECO:0007669"/>
    <property type="project" value="TreeGrafter"/>
</dbReference>
<evidence type="ECO:0000313" key="1">
    <source>
        <dbReference type="EMBL" id="TRZ34859.1"/>
    </source>
</evidence>
<dbReference type="InterPro" id="IPR036412">
    <property type="entry name" value="HAD-like_sf"/>
</dbReference>
<protein>
    <submittedName>
        <fullName evidence="1">HAD family hydrolase</fullName>
    </submittedName>
</protein>
<dbReference type="Proteomes" id="UP000316316">
    <property type="component" value="Unassembled WGS sequence"/>
</dbReference>
<sequence>MEKHLIFMDIDGTLVDRDQQISPRTRSVVTELQQEGHEFYVATGRKYSSAYEMAKKLTDATQVIASNGSVYSINETLHKKRLSDAALEFIYQTMSVHDLPMFFFGEHTIFYTQQLPSYLQKNDQSRIGNSEEDFLFIDSLETLMAISQRIVNGIVIADEREAELEQVRKILEESHLLSVSSSHPNNLELIPLGVNKATAIQAVQNNLVIPQKNIISFGDGMNDLEMLQASGISVAMGNAVAELKKHAKFITDTNVEDGIANFLIDYFS</sequence>
<keyword evidence="1" id="KW-0378">Hydrolase</keyword>
<reference evidence="1 2" key="1">
    <citation type="submission" date="2017-10" db="EMBL/GenBank/DDBJ databases">
        <title>FDA dAtabase for Regulatory Grade micrObial Sequences (FDA-ARGOS): Supporting development and validation of Infectious Disease Dx tests.</title>
        <authorList>
            <person name="Campos J."/>
            <person name="Goldberg B."/>
            <person name="Tallon L.J."/>
            <person name="Sadzewicz L."/>
            <person name="Sengamalay N."/>
            <person name="Ott S."/>
            <person name="Godinez A."/>
            <person name="Nagaraj S."/>
            <person name="Vyas G."/>
            <person name="Aluvathingal J."/>
            <person name="Nadendla S."/>
            <person name="Geyer C."/>
            <person name="Nandy P."/>
            <person name="Hobson J."/>
            <person name="Sichtig H."/>
        </authorList>
    </citation>
    <scope>NUCLEOTIDE SEQUENCE [LARGE SCALE GENOMIC DNA]</scope>
    <source>
        <strain evidence="1 2">FDAARGOS_185</strain>
    </source>
</reference>
<dbReference type="SFLD" id="SFLDS00003">
    <property type="entry name" value="Haloacid_Dehalogenase"/>
    <property type="match status" value="1"/>
</dbReference>
<comment type="caution">
    <text evidence="1">The sequence shown here is derived from an EMBL/GenBank/DDBJ whole genome shotgun (WGS) entry which is preliminary data.</text>
</comment>
<gene>
    <name evidence="1" type="ORF">AUF17_12460</name>
</gene>
<dbReference type="GO" id="GO:0016791">
    <property type="term" value="F:phosphatase activity"/>
    <property type="evidence" value="ECO:0007669"/>
    <property type="project" value="TreeGrafter"/>
</dbReference>
<proteinExistence type="predicted"/>
<dbReference type="SFLD" id="SFLDG01144">
    <property type="entry name" value="C2.B.4:_PGP_Like"/>
    <property type="match status" value="1"/>
</dbReference>
<dbReference type="Gene3D" id="3.30.1240.10">
    <property type="match status" value="1"/>
</dbReference>
<dbReference type="NCBIfam" id="TIGR00099">
    <property type="entry name" value="Cof-subfamily"/>
    <property type="match status" value="1"/>
</dbReference>
<dbReference type="SUPFAM" id="SSF56784">
    <property type="entry name" value="HAD-like"/>
    <property type="match status" value="1"/>
</dbReference>
<name>A0A553SCZ3_ENTAV</name>
<dbReference type="CDD" id="cd07516">
    <property type="entry name" value="HAD_Pase"/>
    <property type="match status" value="1"/>
</dbReference>
<organism evidence="1 2">
    <name type="scientific">Enterococcus avium</name>
    <name type="common">Streptococcus avium</name>
    <dbReference type="NCBI Taxonomy" id="33945"/>
    <lineage>
        <taxon>Bacteria</taxon>
        <taxon>Bacillati</taxon>
        <taxon>Bacillota</taxon>
        <taxon>Bacilli</taxon>
        <taxon>Lactobacillales</taxon>
        <taxon>Enterococcaceae</taxon>
        <taxon>Enterococcus</taxon>
    </lineage>
</organism>
<dbReference type="SFLD" id="SFLDG01140">
    <property type="entry name" value="C2.B:_Phosphomannomutase_and_P"/>
    <property type="match status" value="1"/>
</dbReference>
<dbReference type="InterPro" id="IPR000150">
    <property type="entry name" value="Cof"/>
</dbReference>
<dbReference type="PANTHER" id="PTHR10000:SF23">
    <property type="entry name" value="5-AMINO-6-(5-PHOSPHO-D-RIBITYLAMINO)URACIL PHOSPHATASE YITU"/>
    <property type="match status" value="1"/>
</dbReference>
<dbReference type="InterPro" id="IPR023214">
    <property type="entry name" value="HAD_sf"/>
</dbReference>
<dbReference type="GeneID" id="69566989"/>
<dbReference type="InterPro" id="IPR006379">
    <property type="entry name" value="HAD-SF_hydro_IIB"/>
</dbReference>
<dbReference type="NCBIfam" id="TIGR01484">
    <property type="entry name" value="HAD-SF-IIB"/>
    <property type="match status" value="1"/>
</dbReference>
<evidence type="ECO:0000313" key="2">
    <source>
        <dbReference type="Proteomes" id="UP000316316"/>
    </source>
</evidence>
<dbReference type="AlphaFoldDB" id="A0A553SCZ3"/>